<evidence type="ECO:0000313" key="3">
    <source>
        <dbReference type="Proteomes" id="UP000008068"/>
    </source>
</evidence>
<protein>
    <submittedName>
        <fullName evidence="2">Uncharacterized protein</fullName>
    </submittedName>
</protein>
<evidence type="ECO:0000313" key="2">
    <source>
        <dbReference type="EMBL" id="EGT40176.1"/>
    </source>
</evidence>
<accession>G0NYP9</accession>
<keyword evidence="3" id="KW-1185">Reference proteome</keyword>
<feature type="region of interest" description="Disordered" evidence="1">
    <location>
        <begin position="62"/>
        <end position="91"/>
    </location>
</feature>
<dbReference type="HOGENOM" id="CLU_2429017_0_0_1"/>
<dbReference type="Proteomes" id="UP000008068">
    <property type="component" value="Unassembled WGS sequence"/>
</dbReference>
<name>G0NYP9_CAEBE</name>
<reference evidence="3" key="1">
    <citation type="submission" date="2011-07" db="EMBL/GenBank/DDBJ databases">
        <authorList>
            <consortium name="Caenorhabditis brenneri Sequencing and Analysis Consortium"/>
            <person name="Wilson R.K."/>
        </authorList>
    </citation>
    <scope>NUCLEOTIDE SEQUENCE [LARGE SCALE GENOMIC DNA]</scope>
    <source>
        <strain evidence="3">PB2801</strain>
    </source>
</reference>
<organism evidence="3">
    <name type="scientific">Caenorhabditis brenneri</name>
    <name type="common">Nematode worm</name>
    <dbReference type="NCBI Taxonomy" id="135651"/>
    <lineage>
        <taxon>Eukaryota</taxon>
        <taxon>Metazoa</taxon>
        <taxon>Ecdysozoa</taxon>
        <taxon>Nematoda</taxon>
        <taxon>Chromadorea</taxon>
        <taxon>Rhabditida</taxon>
        <taxon>Rhabditina</taxon>
        <taxon>Rhabditomorpha</taxon>
        <taxon>Rhabditoidea</taxon>
        <taxon>Rhabditidae</taxon>
        <taxon>Peloderinae</taxon>
        <taxon>Caenorhabditis</taxon>
    </lineage>
</organism>
<evidence type="ECO:0000256" key="1">
    <source>
        <dbReference type="SAM" id="MobiDB-lite"/>
    </source>
</evidence>
<dbReference type="AlphaFoldDB" id="G0NYP9"/>
<sequence length="91" mass="10574">MAAQKFDHPEHLNKIKELEAQDYVPNNYPTRTSLHMKRHNLDFVEDGQGKAQGTLRNEEICHHSSHQTLSTPFRRKRLLPRDGWTSPGKSL</sequence>
<dbReference type="EMBL" id="GL379983">
    <property type="protein sequence ID" value="EGT40176.1"/>
    <property type="molecule type" value="Genomic_DNA"/>
</dbReference>
<proteinExistence type="predicted"/>
<dbReference type="InParanoid" id="G0NYP9"/>
<gene>
    <name evidence="2" type="ORF">CAEBREN_15094</name>
</gene>